<evidence type="ECO:0000256" key="1">
    <source>
        <dbReference type="ARBA" id="ARBA00022884"/>
    </source>
</evidence>
<dbReference type="InterPro" id="IPR012677">
    <property type="entry name" value="Nucleotide-bd_a/b_plait_sf"/>
</dbReference>
<feature type="domain" description="RRM" evidence="4">
    <location>
        <begin position="189"/>
        <end position="262"/>
    </location>
</feature>
<gene>
    <name evidence="5" type="ORF">NSK_004840</name>
</gene>
<dbReference type="PANTHER" id="PTHR10501">
    <property type="entry name" value="U1 SMALL NUCLEAR RIBONUCLEOPROTEIN A/U2 SMALL NUCLEAR RIBONUCLEOPROTEIN B"/>
    <property type="match status" value="1"/>
</dbReference>
<reference evidence="5 6" key="1">
    <citation type="submission" date="2019-01" db="EMBL/GenBank/DDBJ databases">
        <title>Nuclear Genome Assembly of the Microalgal Biofuel strain Nannochloropsis salina CCMP1776.</title>
        <authorList>
            <person name="Hovde B."/>
        </authorList>
    </citation>
    <scope>NUCLEOTIDE SEQUENCE [LARGE SCALE GENOMIC DNA]</scope>
    <source>
        <strain evidence="5 6">CCMP1776</strain>
    </source>
</reference>
<evidence type="ECO:0000259" key="4">
    <source>
        <dbReference type="PROSITE" id="PS50102"/>
    </source>
</evidence>
<dbReference type="PROSITE" id="PS50102">
    <property type="entry name" value="RRM"/>
    <property type="match status" value="2"/>
</dbReference>
<dbReference type="InterPro" id="IPR000504">
    <property type="entry name" value="RRM_dom"/>
</dbReference>
<dbReference type="FunFam" id="3.30.70.330:FF:000029">
    <property type="entry name" value="U2 small nuclear ribonucleoprotein B"/>
    <property type="match status" value="1"/>
</dbReference>
<feature type="domain" description="RRM" evidence="4">
    <location>
        <begin position="8"/>
        <end position="87"/>
    </location>
</feature>
<dbReference type="Proteomes" id="UP000355283">
    <property type="component" value="Unassembled WGS sequence"/>
</dbReference>
<dbReference type="InterPro" id="IPR035979">
    <property type="entry name" value="RBD_domain_sf"/>
</dbReference>
<dbReference type="Pfam" id="PF00076">
    <property type="entry name" value="RRM_1"/>
    <property type="match status" value="2"/>
</dbReference>
<dbReference type="SMART" id="SM00360">
    <property type="entry name" value="RRM"/>
    <property type="match status" value="2"/>
</dbReference>
<evidence type="ECO:0000313" key="5">
    <source>
        <dbReference type="EMBL" id="TFJ83736.1"/>
    </source>
</evidence>
<dbReference type="EMBL" id="SDOX01000021">
    <property type="protein sequence ID" value="TFJ83736.1"/>
    <property type="molecule type" value="Genomic_DNA"/>
</dbReference>
<dbReference type="AlphaFoldDB" id="A0A4D9CXK5"/>
<organism evidence="5 6">
    <name type="scientific">Nannochloropsis salina CCMP1776</name>
    <dbReference type="NCBI Taxonomy" id="1027361"/>
    <lineage>
        <taxon>Eukaryota</taxon>
        <taxon>Sar</taxon>
        <taxon>Stramenopiles</taxon>
        <taxon>Ochrophyta</taxon>
        <taxon>Eustigmatophyceae</taxon>
        <taxon>Eustigmatales</taxon>
        <taxon>Monodopsidaceae</taxon>
        <taxon>Microchloropsis</taxon>
        <taxon>Microchloropsis salina</taxon>
    </lineage>
</organism>
<dbReference type="OrthoDB" id="277802at2759"/>
<comment type="caution">
    <text evidence="5">The sequence shown here is derived from an EMBL/GenBank/DDBJ whole genome shotgun (WGS) entry which is preliminary data.</text>
</comment>
<accession>A0A4D9CXK5</accession>
<proteinExistence type="predicted"/>
<feature type="region of interest" description="Disordered" evidence="3">
    <location>
        <begin position="146"/>
        <end position="165"/>
    </location>
</feature>
<dbReference type="Gene3D" id="3.30.70.330">
    <property type="match status" value="2"/>
</dbReference>
<dbReference type="CDD" id="cd12247">
    <property type="entry name" value="RRM2_U1A_like"/>
    <property type="match status" value="1"/>
</dbReference>
<name>A0A4D9CXK5_9STRA</name>
<dbReference type="SUPFAM" id="SSF54928">
    <property type="entry name" value="RNA-binding domain, RBD"/>
    <property type="match status" value="2"/>
</dbReference>
<sequence length="262" mass="28199">MAADVPSATVYVNNVNEKIRGEKLMQGLRQLFNPMGKIRKIHARRSLKLRGQAFVVFDRVNDAQNAIDKLQNFSFYGKPLRMAITQEPSDQTLRAQGVEPDRRPAHPKKGMVAVKLERTKGSGSRSVPTATPVAQPFAPSATFGVPPPSPQLPPARAHTNGGADPVASTGEGSGFAIPPAVAAPAPPYNVLFCEELPAEATEEMLVALFSQYAGFVGVRMVAARGCAFLDFKSEPEATVALDGLSGFKLTEERPLKLSYARQ</sequence>
<evidence type="ECO:0000256" key="2">
    <source>
        <dbReference type="PROSITE-ProRule" id="PRU00176"/>
    </source>
</evidence>
<keyword evidence="6" id="KW-1185">Reference proteome</keyword>
<protein>
    <recommendedName>
        <fullName evidence="4">RRM domain-containing protein</fullName>
    </recommendedName>
</protein>
<keyword evidence="1 2" id="KW-0694">RNA-binding</keyword>
<evidence type="ECO:0000313" key="6">
    <source>
        <dbReference type="Proteomes" id="UP000355283"/>
    </source>
</evidence>
<dbReference type="GO" id="GO:0003723">
    <property type="term" value="F:RNA binding"/>
    <property type="evidence" value="ECO:0007669"/>
    <property type="project" value="UniProtKB-UniRule"/>
</dbReference>
<evidence type="ECO:0000256" key="3">
    <source>
        <dbReference type="SAM" id="MobiDB-lite"/>
    </source>
</evidence>